<evidence type="ECO:0000256" key="1">
    <source>
        <dbReference type="ARBA" id="ARBA00005615"/>
    </source>
</evidence>
<dbReference type="InterPro" id="IPR008928">
    <property type="entry name" value="6-hairpin_glycosidase_sf"/>
</dbReference>
<dbReference type="InterPro" id="IPR012341">
    <property type="entry name" value="6hp_glycosidase-like_sf"/>
</dbReference>
<organism evidence="6 7">
    <name type="scientific">Mycena alexandri</name>
    <dbReference type="NCBI Taxonomy" id="1745969"/>
    <lineage>
        <taxon>Eukaryota</taxon>
        <taxon>Fungi</taxon>
        <taxon>Dikarya</taxon>
        <taxon>Basidiomycota</taxon>
        <taxon>Agaricomycotina</taxon>
        <taxon>Agaricomycetes</taxon>
        <taxon>Agaricomycetidae</taxon>
        <taxon>Agaricales</taxon>
        <taxon>Marasmiineae</taxon>
        <taxon>Mycenaceae</taxon>
        <taxon>Mycena</taxon>
    </lineage>
</organism>
<dbReference type="AlphaFoldDB" id="A0AAD6THX4"/>
<dbReference type="PANTHER" id="PTHR23403">
    <property type="entry name" value="TREHALASE"/>
    <property type="match status" value="1"/>
</dbReference>
<feature type="chain" id="PRO_5042093499" description="Trehalase" evidence="5">
    <location>
        <begin position="23"/>
        <end position="797"/>
    </location>
</feature>
<proteinExistence type="inferred from homology"/>
<reference evidence="6" key="1">
    <citation type="submission" date="2023-03" db="EMBL/GenBank/DDBJ databases">
        <title>Massive genome expansion in bonnet fungi (Mycena s.s.) driven by repeated elements and novel gene families across ecological guilds.</title>
        <authorList>
            <consortium name="Lawrence Berkeley National Laboratory"/>
            <person name="Harder C.B."/>
            <person name="Miyauchi S."/>
            <person name="Viragh M."/>
            <person name="Kuo A."/>
            <person name="Thoen E."/>
            <person name="Andreopoulos B."/>
            <person name="Lu D."/>
            <person name="Skrede I."/>
            <person name="Drula E."/>
            <person name="Henrissat B."/>
            <person name="Morin E."/>
            <person name="Kohler A."/>
            <person name="Barry K."/>
            <person name="LaButti K."/>
            <person name="Morin E."/>
            <person name="Salamov A."/>
            <person name="Lipzen A."/>
            <person name="Mereny Z."/>
            <person name="Hegedus B."/>
            <person name="Baldrian P."/>
            <person name="Stursova M."/>
            <person name="Weitz H."/>
            <person name="Taylor A."/>
            <person name="Grigoriev I.V."/>
            <person name="Nagy L.G."/>
            <person name="Martin F."/>
            <person name="Kauserud H."/>
        </authorList>
    </citation>
    <scope>NUCLEOTIDE SEQUENCE</scope>
    <source>
        <strain evidence="6">CBHHK200</strain>
    </source>
</reference>
<comment type="similarity">
    <text evidence="1 4">Belongs to the glycosyl hydrolase 37 family.</text>
</comment>
<dbReference type="InterPro" id="IPR018232">
    <property type="entry name" value="Glyco_hydro_37_CS"/>
</dbReference>
<keyword evidence="2 4" id="KW-0378">Hydrolase</keyword>
<dbReference type="InterPro" id="IPR001661">
    <property type="entry name" value="Glyco_hydro_37"/>
</dbReference>
<evidence type="ECO:0000256" key="3">
    <source>
        <dbReference type="ARBA" id="ARBA00023295"/>
    </source>
</evidence>
<comment type="caution">
    <text evidence="6">The sequence shown here is derived from an EMBL/GenBank/DDBJ whole genome shotgun (WGS) entry which is preliminary data.</text>
</comment>
<evidence type="ECO:0000313" key="6">
    <source>
        <dbReference type="EMBL" id="KAJ7046423.1"/>
    </source>
</evidence>
<keyword evidence="7" id="KW-1185">Reference proteome</keyword>
<dbReference type="PRINTS" id="PR00744">
    <property type="entry name" value="GLHYDRLASE37"/>
</dbReference>
<dbReference type="GO" id="GO:0004555">
    <property type="term" value="F:alpha,alpha-trehalase activity"/>
    <property type="evidence" value="ECO:0007669"/>
    <property type="project" value="UniProtKB-EC"/>
</dbReference>
<dbReference type="Pfam" id="PF01204">
    <property type="entry name" value="Trehalase"/>
    <property type="match status" value="2"/>
</dbReference>
<name>A0AAD6THX4_9AGAR</name>
<dbReference type="SUPFAM" id="SSF48208">
    <property type="entry name" value="Six-hairpin glycosidases"/>
    <property type="match status" value="2"/>
</dbReference>
<protein>
    <recommendedName>
        <fullName evidence="4">Trehalase</fullName>
        <ecNumber evidence="4">3.2.1.28</ecNumber>
    </recommendedName>
    <alternativeName>
        <fullName evidence="4">Alpha-trehalose glucohydrolase</fullName>
    </alternativeName>
</protein>
<dbReference type="EMBL" id="JARJCM010000003">
    <property type="protein sequence ID" value="KAJ7046423.1"/>
    <property type="molecule type" value="Genomic_DNA"/>
</dbReference>
<accession>A0AAD6THX4</accession>
<dbReference type="EC" id="3.2.1.28" evidence="4"/>
<comment type="catalytic activity">
    <reaction evidence="4">
        <text>alpha,alpha-trehalose + H2O = alpha-D-glucose + beta-D-glucose</text>
        <dbReference type="Rhea" id="RHEA:32675"/>
        <dbReference type="ChEBI" id="CHEBI:15377"/>
        <dbReference type="ChEBI" id="CHEBI:15903"/>
        <dbReference type="ChEBI" id="CHEBI:16551"/>
        <dbReference type="ChEBI" id="CHEBI:17925"/>
        <dbReference type="EC" id="3.2.1.28"/>
    </reaction>
</comment>
<gene>
    <name evidence="6" type="ORF">C8F04DRAFT_344808</name>
</gene>
<evidence type="ECO:0000256" key="5">
    <source>
        <dbReference type="SAM" id="SignalP"/>
    </source>
</evidence>
<keyword evidence="3 4" id="KW-0326">Glycosidase</keyword>
<feature type="signal peptide" evidence="5">
    <location>
        <begin position="1"/>
        <end position="22"/>
    </location>
</feature>
<dbReference type="PANTHER" id="PTHR23403:SF1">
    <property type="entry name" value="TREHALASE"/>
    <property type="match status" value="1"/>
</dbReference>
<evidence type="ECO:0000256" key="4">
    <source>
        <dbReference type="RuleBase" id="RU361180"/>
    </source>
</evidence>
<keyword evidence="5" id="KW-0732">Signal</keyword>
<evidence type="ECO:0000313" key="7">
    <source>
        <dbReference type="Proteomes" id="UP001218188"/>
    </source>
</evidence>
<dbReference type="Proteomes" id="UP001218188">
    <property type="component" value="Unassembled WGS sequence"/>
</dbReference>
<dbReference type="Gene3D" id="1.50.10.10">
    <property type="match status" value="1"/>
</dbReference>
<sequence>MTTAKMLSTFATFACLLHSIAAASSVSSAAHSSVSSAAHSSTSKAHSSTSAATATSSGLATSGSVSQVVVTTVTATPSPSAGALLPSQAALPPTQAWCPSKIFCAGSLLQTINIANIFVDPKTIVDKPTAKTSKVVLADFAALPGNTSLTEQDVVNFVDADFSGEGQELMAVPLPGFQQTPPFLANVTDPLLQAFAQTVHGFWSQLVRGTNASTLCDGVKCESSLIPLNHTFVVPGGRFREQYYWDSFWIVEGLLESQLFSIANDTLQNFMDEIEHFGFIPNGGRIYYLNRSQPPLFIQMLARYVAASNDTSILKRALPLAERELSWWQTNRTVSVLSPFTNKTHSMAQYSVTNTGPRPESYLTDYATIHDPTQPLLNDTQSAALYAELASGAETGWDYSSRWLTATTGTTTGTGLRQLNVKGTVPVDLNSILYKNRILMAQLYGTSNKTAAARHTTAAAAIKEGVLDLFWNATKLAFYDFNLASNARNDVFSTATFYPFWSGIFPPEVLASAQNAFGAFSALNMVLNRYNGTMPVTFIETGLQWDAPNAWPPHQYIALQALRALPANVTSGALPTPAAGANTFSLIPAGQLGVDESALPVQNLDTSTNASTSGATADISARGAGAGVVNGGNATAGGWADALGVQLANRYMAGVLCSWHATGGQIPGLLPRLSDAELNVTQSTTNTGNMFEKFSISDIDSAGRGGEYTVQAGFGWTNGVLLWVASNYGGQLVAPVCPSLLALAAPASSSAAPSATAPGSSSSASATAKTGAALGLTAPGLRVLGALVACAVAYVAL</sequence>
<evidence type="ECO:0000256" key="2">
    <source>
        <dbReference type="ARBA" id="ARBA00022801"/>
    </source>
</evidence>
<dbReference type="GO" id="GO:0005993">
    <property type="term" value="P:trehalose catabolic process"/>
    <property type="evidence" value="ECO:0007669"/>
    <property type="project" value="TreeGrafter"/>
</dbReference>
<dbReference type="PROSITE" id="PS00928">
    <property type="entry name" value="TREHALASE_2"/>
    <property type="match status" value="1"/>
</dbReference>